<dbReference type="InterPro" id="IPR012340">
    <property type="entry name" value="NA-bd_OB-fold"/>
</dbReference>
<evidence type="ECO:0000256" key="2">
    <source>
        <dbReference type="ARBA" id="ARBA00022980"/>
    </source>
</evidence>
<organism evidence="4 5">
    <name type="scientific">Candidatus Dojkabacteria bacterium CG_4_10_14_0_2_um_filter_Dojkabacteria_WS6_41_15</name>
    <dbReference type="NCBI Taxonomy" id="2014249"/>
    <lineage>
        <taxon>Bacteria</taxon>
        <taxon>Candidatus Dojkabacteria</taxon>
    </lineage>
</organism>
<comment type="caution">
    <text evidence="4">The sequence shown here is derived from an EMBL/GenBank/DDBJ whole genome shotgun (WGS) entry which is preliminary data.</text>
</comment>
<dbReference type="InterPro" id="IPR000266">
    <property type="entry name" value="Ribosomal_uS17"/>
</dbReference>
<accession>A0A2M7W204</accession>
<dbReference type="AlphaFoldDB" id="A0A2M7W204"/>
<comment type="similarity">
    <text evidence="1">Belongs to the universal ribosomal protein uS17 family.</text>
</comment>
<protein>
    <submittedName>
        <fullName evidence="4">30S ribosomal protein S17</fullName>
    </submittedName>
</protein>
<proteinExistence type="inferred from homology"/>
<dbReference type="SUPFAM" id="SSF50249">
    <property type="entry name" value="Nucleic acid-binding proteins"/>
    <property type="match status" value="1"/>
</dbReference>
<dbReference type="Proteomes" id="UP000228952">
    <property type="component" value="Unassembled WGS sequence"/>
</dbReference>
<dbReference type="Pfam" id="PF00366">
    <property type="entry name" value="Ribosomal_S17"/>
    <property type="match status" value="1"/>
</dbReference>
<keyword evidence="3" id="KW-0687">Ribonucleoprotein</keyword>
<gene>
    <name evidence="4" type="primary">rpsQ</name>
    <name evidence="4" type="ORF">COX64_02875</name>
</gene>
<dbReference type="GO" id="GO:0006412">
    <property type="term" value="P:translation"/>
    <property type="evidence" value="ECO:0007669"/>
    <property type="project" value="InterPro"/>
</dbReference>
<dbReference type="GO" id="GO:0003735">
    <property type="term" value="F:structural constituent of ribosome"/>
    <property type="evidence" value="ECO:0007669"/>
    <property type="project" value="InterPro"/>
</dbReference>
<dbReference type="Gene3D" id="2.40.50.140">
    <property type="entry name" value="Nucleic acid-binding proteins"/>
    <property type="match status" value="1"/>
</dbReference>
<name>A0A2M7W204_9BACT</name>
<dbReference type="EMBL" id="PFQB01000075">
    <property type="protein sequence ID" value="PJA13787.1"/>
    <property type="molecule type" value="Genomic_DNA"/>
</dbReference>
<reference evidence="5" key="1">
    <citation type="submission" date="2017-09" db="EMBL/GenBank/DDBJ databases">
        <title>Depth-based differentiation of microbial function through sediment-hosted aquifers and enrichment of novel symbionts in the deep terrestrial subsurface.</title>
        <authorList>
            <person name="Probst A.J."/>
            <person name="Ladd B."/>
            <person name="Jarett J.K."/>
            <person name="Geller-Mcgrath D.E."/>
            <person name="Sieber C.M.K."/>
            <person name="Emerson J.B."/>
            <person name="Anantharaman K."/>
            <person name="Thomas B.C."/>
            <person name="Malmstrom R."/>
            <person name="Stieglmeier M."/>
            <person name="Klingl A."/>
            <person name="Woyke T."/>
            <person name="Ryan C.M."/>
            <person name="Banfield J.F."/>
        </authorList>
    </citation>
    <scope>NUCLEOTIDE SEQUENCE [LARGE SCALE GENOMIC DNA]</scope>
</reference>
<sequence length="82" mass="9549">MAHSALQGEITRISGAKTYRVTISYRKVHPKYRKIVNFKRSFLVHSESEHTVGEKVLIVPATRRISKLKHYVFVNEIKVIEK</sequence>
<evidence type="ECO:0000313" key="5">
    <source>
        <dbReference type="Proteomes" id="UP000228952"/>
    </source>
</evidence>
<keyword evidence="2 4" id="KW-0689">Ribosomal protein</keyword>
<evidence type="ECO:0000313" key="4">
    <source>
        <dbReference type="EMBL" id="PJA13787.1"/>
    </source>
</evidence>
<dbReference type="GO" id="GO:1990904">
    <property type="term" value="C:ribonucleoprotein complex"/>
    <property type="evidence" value="ECO:0007669"/>
    <property type="project" value="UniProtKB-KW"/>
</dbReference>
<dbReference type="GO" id="GO:0005840">
    <property type="term" value="C:ribosome"/>
    <property type="evidence" value="ECO:0007669"/>
    <property type="project" value="UniProtKB-KW"/>
</dbReference>
<evidence type="ECO:0000256" key="3">
    <source>
        <dbReference type="ARBA" id="ARBA00023274"/>
    </source>
</evidence>
<evidence type="ECO:0000256" key="1">
    <source>
        <dbReference type="ARBA" id="ARBA00010254"/>
    </source>
</evidence>